<evidence type="ECO:0000313" key="2">
    <source>
        <dbReference type="Proteomes" id="UP000229370"/>
    </source>
</evidence>
<comment type="caution">
    <text evidence="1">The sequence shown here is derived from an EMBL/GenBank/DDBJ whole genome shotgun (WGS) entry which is preliminary data.</text>
</comment>
<gene>
    <name evidence="1" type="ORF">CO007_01070</name>
</gene>
<evidence type="ECO:0000313" key="1">
    <source>
        <dbReference type="EMBL" id="PJC82126.1"/>
    </source>
</evidence>
<dbReference type="AlphaFoldDB" id="A0A2M8GNK2"/>
<sequence>MVENPTRVIGPEQLLKSCPEIFIVPIEDRSFPNWLFPYFLSLFNPVLYKQNDEILRVVRQIHRAFSLPFEYSITSTAYPVTSVNPNKVIQIMEELSSAQPIGKTITDRVDQPMAVPIQLEEATYYIGKRLSNLSQAICLVSPTHLIDLPLIQSLKEHGVRPEEVGIIVLDQHFDAQTNLDNNGKLTPAKTNFLLHLLDIGIGGISLFGIKDDHIKRFRTGVMNTNPNGAKHSGDDLVKLLKEKGIDDDSILITVTKGTDELHKVYKKYNDRVFFGDGYFVFRRRIINNPGKLINAVKEQVSLLKSKGIKYVLMSVDMDSLNLFKEQITAVSYNPYTILLSLGLQDLNIALQMHNVDINWLKQQAKTLTSLRKEIYALETIKSRKGALSPKESHMSEHKKKELLDLFSQTYPITYDLLNSTSRIDFPTGRAAELIGLPTIQCEEDGFSLKEIELIIRAVKGACHDNHLEFGVPMGQGKISGTISELEGIDLHGNTADAVLRISQALNSDSL</sequence>
<dbReference type="Gene3D" id="3.40.800.10">
    <property type="entry name" value="Ureohydrolase domain"/>
    <property type="match status" value="1"/>
</dbReference>
<accession>A0A2M8GNK2</accession>
<proteinExistence type="predicted"/>
<protein>
    <submittedName>
        <fullName evidence="1">Uncharacterized protein</fullName>
    </submittedName>
</protein>
<name>A0A2M8GNK2_9BACT</name>
<dbReference type="Proteomes" id="UP000229370">
    <property type="component" value="Unassembled WGS sequence"/>
</dbReference>
<dbReference type="EMBL" id="PFQK01000024">
    <property type="protein sequence ID" value="PJC82126.1"/>
    <property type="molecule type" value="Genomic_DNA"/>
</dbReference>
<organism evidence="1 2">
    <name type="scientific">Candidatus Roizmanbacteria bacterium CG_4_8_14_3_um_filter_36_10</name>
    <dbReference type="NCBI Taxonomy" id="1974834"/>
    <lineage>
        <taxon>Bacteria</taxon>
        <taxon>Candidatus Roizmaniibacteriota</taxon>
    </lineage>
</organism>
<reference evidence="2" key="1">
    <citation type="submission" date="2017-09" db="EMBL/GenBank/DDBJ databases">
        <title>Depth-based differentiation of microbial function through sediment-hosted aquifers and enrichment of novel symbionts in the deep terrestrial subsurface.</title>
        <authorList>
            <person name="Probst A.J."/>
            <person name="Ladd B."/>
            <person name="Jarett J.K."/>
            <person name="Geller-Mcgrath D.E."/>
            <person name="Sieber C.M.K."/>
            <person name="Emerson J.B."/>
            <person name="Anantharaman K."/>
            <person name="Thomas B.C."/>
            <person name="Malmstrom R."/>
            <person name="Stieglmeier M."/>
            <person name="Klingl A."/>
            <person name="Woyke T."/>
            <person name="Ryan C.M."/>
            <person name="Banfield J.F."/>
        </authorList>
    </citation>
    <scope>NUCLEOTIDE SEQUENCE [LARGE SCALE GENOMIC DNA]</scope>
</reference>